<dbReference type="SUPFAM" id="SSF52799">
    <property type="entry name" value="(Phosphotyrosine protein) phosphatases II"/>
    <property type="match status" value="1"/>
</dbReference>
<dbReference type="PRINTS" id="PR00700">
    <property type="entry name" value="PRTYPHPHTASE"/>
</dbReference>
<evidence type="ECO:0000313" key="8">
    <source>
        <dbReference type="Proteomes" id="UP001626550"/>
    </source>
</evidence>
<sequence length="296" mass="34346">MQNVNYGYGLLFTEILTSPLDRLSQFNLPVARYKTAELACNEAKNRSFQSLPYDSTRVTLAPIRGLEGSDYINASFVDGYKQRRAYIATQSPMPNTVEDFWRMIWELNSNIVVMLSKCREGLKEQCYQYWPLEKSMRYQYFLVDPMVEYNMPTYTLREFKITDTRDGQSRTIRQFQFVEWTPDMGGVEPSKNGSTGYPKSPEAFIDFLSQVHKTRNQFGQEGPITVHCTYGSGRTGIFLALALVLDRMREEGIVDVFQASRLLRTQRCNMIESEDQYNFCYNAALEYLSLFDHYGP</sequence>
<comment type="catalytic activity">
    <reaction evidence="4">
        <text>O-phospho-L-tyrosyl-[protein] + H2O = L-tyrosyl-[protein] + phosphate</text>
        <dbReference type="Rhea" id="RHEA:10684"/>
        <dbReference type="Rhea" id="RHEA-COMP:10136"/>
        <dbReference type="Rhea" id="RHEA-COMP:20101"/>
        <dbReference type="ChEBI" id="CHEBI:15377"/>
        <dbReference type="ChEBI" id="CHEBI:43474"/>
        <dbReference type="ChEBI" id="CHEBI:46858"/>
        <dbReference type="ChEBI" id="CHEBI:61978"/>
        <dbReference type="EC" id="3.1.3.48"/>
    </reaction>
</comment>
<feature type="domain" description="Tyrosine specific protein phosphatases" evidence="6">
    <location>
        <begin position="205"/>
        <end position="278"/>
    </location>
</feature>
<dbReference type="PROSITE" id="PS50055">
    <property type="entry name" value="TYR_PHOSPHATASE_PTP"/>
    <property type="match status" value="1"/>
</dbReference>
<evidence type="ECO:0000259" key="5">
    <source>
        <dbReference type="PROSITE" id="PS50055"/>
    </source>
</evidence>
<dbReference type="InterPro" id="IPR016130">
    <property type="entry name" value="Tyr_Pase_AS"/>
</dbReference>
<keyword evidence="2" id="KW-0378">Hydrolase</keyword>
<dbReference type="InterPro" id="IPR000242">
    <property type="entry name" value="PTP_cat"/>
</dbReference>
<dbReference type="SMART" id="SM00404">
    <property type="entry name" value="PTPc_motif"/>
    <property type="match status" value="1"/>
</dbReference>
<accession>A0ABD2QLU5</accession>
<dbReference type="AlphaFoldDB" id="A0ABD2QLU5"/>
<dbReference type="InterPro" id="IPR000387">
    <property type="entry name" value="Tyr_Pase_dom"/>
</dbReference>
<dbReference type="PANTHER" id="PTHR19134:SF559">
    <property type="entry name" value="TYROSINE-PROTEIN PHOSPHATASE DOMAIN-CONTAINING PROTEIN"/>
    <property type="match status" value="1"/>
</dbReference>
<evidence type="ECO:0000313" key="7">
    <source>
        <dbReference type="EMBL" id="KAL3320494.1"/>
    </source>
</evidence>
<dbReference type="PANTHER" id="PTHR19134">
    <property type="entry name" value="RECEPTOR-TYPE TYROSINE-PROTEIN PHOSPHATASE"/>
    <property type="match status" value="1"/>
</dbReference>
<dbReference type="InterPro" id="IPR050348">
    <property type="entry name" value="Protein-Tyr_Phosphatase"/>
</dbReference>
<name>A0ABD2QLU5_9PLAT</name>
<evidence type="ECO:0000256" key="2">
    <source>
        <dbReference type="ARBA" id="ARBA00022801"/>
    </source>
</evidence>
<comment type="caution">
    <text evidence="7">The sequence shown here is derived from an EMBL/GenBank/DDBJ whole genome shotgun (WGS) entry which is preliminary data.</text>
</comment>
<dbReference type="SMART" id="SM00194">
    <property type="entry name" value="PTPc"/>
    <property type="match status" value="1"/>
</dbReference>
<dbReference type="InterPro" id="IPR029021">
    <property type="entry name" value="Prot-tyrosine_phosphatase-like"/>
</dbReference>
<keyword evidence="3" id="KW-0904">Protein phosphatase</keyword>
<dbReference type="GO" id="GO:0004725">
    <property type="term" value="F:protein tyrosine phosphatase activity"/>
    <property type="evidence" value="ECO:0007669"/>
    <property type="project" value="UniProtKB-EC"/>
</dbReference>
<evidence type="ECO:0000256" key="1">
    <source>
        <dbReference type="ARBA" id="ARBA00013064"/>
    </source>
</evidence>
<organism evidence="7 8">
    <name type="scientific">Cichlidogyrus casuarinus</name>
    <dbReference type="NCBI Taxonomy" id="1844966"/>
    <lineage>
        <taxon>Eukaryota</taxon>
        <taxon>Metazoa</taxon>
        <taxon>Spiralia</taxon>
        <taxon>Lophotrochozoa</taxon>
        <taxon>Platyhelminthes</taxon>
        <taxon>Monogenea</taxon>
        <taxon>Monopisthocotylea</taxon>
        <taxon>Dactylogyridea</taxon>
        <taxon>Ancyrocephalidae</taxon>
        <taxon>Cichlidogyrus</taxon>
    </lineage>
</organism>
<evidence type="ECO:0000256" key="4">
    <source>
        <dbReference type="ARBA" id="ARBA00051722"/>
    </source>
</evidence>
<reference evidence="7 8" key="1">
    <citation type="submission" date="2024-11" db="EMBL/GenBank/DDBJ databases">
        <title>Adaptive evolution of stress response genes in parasites aligns with host niche diversity.</title>
        <authorList>
            <person name="Hahn C."/>
            <person name="Resl P."/>
        </authorList>
    </citation>
    <scope>NUCLEOTIDE SEQUENCE [LARGE SCALE GENOMIC DNA]</scope>
    <source>
        <strain evidence="7">EGGRZ-B1_66</strain>
        <tissue evidence="7">Body</tissue>
    </source>
</reference>
<evidence type="ECO:0000256" key="3">
    <source>
        <dbReference type="ARBA" id="ARBA00022912"/>
    </source>
</evidence>
<dbReference type="PROSITE" id="PS00383">
    <property type="entry name" value="TYR_PHOSPHATASE_1"/>
    <property type="match status" value="1"/>
</dbReference>
<dbReference type="EMBL" id="JBJKFK010000048">
    <property type="protein sequence ID" value="KAL3320494.1"/>
    <property type="molecule type" value="Genomic_DNA"/>
</dbReference>
<dbReference type="FunFam" id="3.90.190.10:FF:000102">
    <property type="entry name" value="Receptor-type tyrosine-protein phosphatase"/>
    <property type="match status" value="1"/>
</dbReference>
<dbReference type="Gene3D" id="3.90.190.10">
    <property type="entry name" value="Protein tyrosine phosphatase superfamily"/>
    <property type="match status" value="1"/>
</dbReference>
<dbReference type="PROSITE" id="PS50056">
    <property type="entry name" value="TYR_PHOSPHATASE_2"/>
    <property type="match status" value="1"/>
</dbReference>
<proteinExistence type="predicted"/>
<dbReference type="InterPro" id="IPR003595">
    <property type="entry name" value="Tyr_Pase_cat"/>
</dbReference>
<dbReference type="EC" id="3.1.3.48" evidence="1"/>
<feature type="domain" description="Tyrosine-protein phosphatase" evidence="5">
    <location>
        <begin position="16"/>
        <end position="287"/>
    </location>
</feature>
<protein>
    <recommendedName>
        <fullName evidence="1">protein-tyrosine-phosphatase</fullName>
        <ecNumber evidence="1">3.1.3.48</ecNumber>
    </recommendedName>
</protein>
<evidence type="ECO:0000259" key="6">
    <source>
        <dbReference type="PROSITE" id="PS50056"/>
    </source>
</evidence>
<dbReference type="Pfam" id="PF00102">
    <property type="entry name" value="Y_phosphatase"/>
    <property type="match status" value="1"/>
</dbReference>
<dbReference type="Proteomes" id="UP001626550">
    <property type="component" value="Unassembled WGS sequence"/>
</dbReference>
<gene>
    <name evidence="7" type="ORF">Ciccas_000821</name>
</gene>
<keyword evidence="8" id="KW-1185">Reference proteome</keyword>